<keyword evidence="5" id="KW-1185">Reference proteome</keyword>
<feature type="domain" description="D-isomer specific 2-hydroxyacid dehydrogenase NAD-binding" evidence="3">
    <location>
        <begin position="131"/>
        <end position="340"/>
    </location>
</feature>
<comment type="caution">
    <text evidence="4">The sequence shown here is derived from an EMBL/GenBank/DDBJ whole genome shotgun (WGS) entry which is preliminary data.</text>
</comment>
<dbReference type="AlphaFoldDB" id="A0AAV5GVW7"/>
<keyword evidence="1" id="KW-0560">Oxidoreductase</keyword>
<reference evidence="4 5" key="1">
    <citation type="submission" date="2021-12" db="EMBL/GenBank/DDBJ databases">
        <title>High titer production of polyol ester of fatty acids by Rhodotorula paludigena BS15 towards product separation-free biomass refinery.</title>
        <authorList>
            <person name="Mano J."/>
            <person name="Ono H."/>
            <person name="Tanaka T."/>
            <person name="Naito K."/>
            <person name="Sushida H."/>
            <person name="Ike M."/>
            <person name="Tokuyasu K."/>
            <person name="Kitaoka M."/>
        </authorList>
    </citation>
    <scope>NUCLEOTIDE SEQUENCE [LARGE SCALE GENOMIC DNA]</scope>
    <source>
        <strain evidence="4 5">BS15</strain>
    </source>
</reference>
<evidence type="ECO:0000313" key="4">
    <source>
        <dbReference type="EMBL" id="GJN93187.1"/>
    </source>
</evidence>
<organism evidence="4 5">
    <name type="scientific">Rhodotorula paludigena</name>
    <dbReference type="NCBI Taxonomy" id="86838"/>
    <lineage>
        <taxon>Eukaryota</taxon>
        <taxon>Fungi</taxon>
        <taxon>Dikarya</taxon>
        <taxon>Basidiomycota</taxon>
        <taxon>Pucciniomycotina</taxon>
        <taxon>Microbotryomycetes</taxon>
        <taxon>Sporidiobolales</taxon>
        <taxon>Sporidiobolaceae</taxon>
        <taxon>Rhodotorula</taxon>
    </lineage>
</organism>
<dbReference type="SUPFAM" id="SSF51735">
    <property type="entry name" value="NAD(P)-binding Rossmann-fold domains"/>
    <property type="match status" value="1"/>
</dbReference>
<sequence>MPGLKLQDNAFDTALVLWPVTPISVLDKLRDVFRTVSFFPVQGPAAAPDAAQPSMDDYARADAIFAFSMPPELTHPDQTPRLKLFQCCSSGVSHLEGTDFFKAAQAERRDIAWANASGIQTTTIAEHVLGTVLMLTHKLAFLHLAAQNEQRWVPHAELGGNFIRELNTLVVGVIGYGNIGRETARLFRGCGATVVALTRHGVPQPATGYSLPSTGDPDGTVPSAYYSSTSREARHAFFGACDVVVNTLPESERTIGTMETDEFTAMKGDAIYVNVGRGTTTDQEALVRALTAQPQEGEERSATGTLRIGAASLDVVNPEPLPSSSPLYTLPNVILTPHMSALSAQYWSRAIGVLRTNVERLGRGEEGVNVFAGPGRESK</sequence>
<name>A0AAV5GVW7_9BASI</name>
<proteinExistence type="predicted"/>
<accession>A0AAV5GVW7</accession>
<dbReference type="Proteomes" id="UP001342314">
    <property type="component" value="Unassembled WGS sequence"/>
</dbReference>
<gene>
    <name evidence="4" type="ORF">Rhopal_006234-T1</name>
</gene>
<protein>
    <recommendedName>
        <fullName evidence="3">D-isomer specific 2-hydroxyacid dehydrogenase NAD-binding domain-containing protein</fullName>
    </recommendedName>
</protein>
<evidence type="ECO:0000259" key="3">
    <source>
        <dbReference type="Pfam" id="PF02826"/>
    </source>
</evidence>
<dbReference type="GO" id="GO:0051287">
    <property type="term" value="F:NAD binding"/>
    <property type="evidence" value="ECO:0007669"/>
    <property type="project" value="InterPro"/>
</dbReference>
<dbReference type="GO" id="GO:0016491">
    <property type="term" value="F:oxidoreductase activity"/>
    <property type="evidence" value="ECO:0007669"/>
    <property type="project" value="UniProtKB-KW"/>
</dbReference>
<dbReference type="SUPFAM" id="SSF52283">
    <property type="entry name" value="Formate/glycerate dehydrogenase catalytic domain-like"/>
    <property type="match status" value="1"/>
</dbReference>
<evidence type="ECO:0000256" key="1">
    <source>
        <dbReference type="ARBA" id="ARBA00023002"/>
    </source>
</evidence>
<dbReference type="PANTHER" id="PTHR43333">
    <property type="entry name" value="2-HACID_DH_C DOMAIN-CONTAINING PROTEIN"/>
    <property type="match status" value="1"/>
</dbReference>
<dbReference type="Pfam" id="PF02826">
    <property type="entry name" value="2-Hacid_dh_C"/>
    <property type="match status" value="1"/>
</dbReference>
<dbReference type="PANTHER" id="PTHR43333:SF1">
    <property type="entry name" value="D-ISOMER SPECIFIC 2-HYDROXYACID DEHYDROGENASE NAD-BINDING DOMAIN-CONTAINING PROTEIN"/>
    <property type="match status" value="1"/>
</dbReference>
<dbReference type="EMBL" id="BQKY01000013">
    <property type="protein sequence ID" value="GJN93187.1"/>
    <property type="molecule type" value="Genomic_DNA"/>
</dbReference>
<evidence type="ECO:0000313" key="5">
    <source>
        <dbReference type="Proteomes" id="UP001342314"/>
    </source>
</evidence>
<keyword evidence="2" id="KW-0520">NAD</keyword>
<dbReference type="InterPro" id="IPR036291">
    <property type="entry name" value="NAD(P)-bd_dom_sf"/>
</dbReference>
<evidence type="ECO:0000256" key="2">
    <source>
        <dbReference type="ARBA" id="ARBA00023027"/>
    </source>
</evidence>
<dbReference type="InterPro" id="IPR006140">
    <property type="entry name" value="D-isomer_DH_NAD-bd"/>
</dbReference>
<dbReference type="Gene3D" id="3.40.50.720">
    <property type="entry name" value="NAD(P)-binding Rossmann-like Domain"/>
    <property type="match status" value="2"/>
</dbReference>